<name>A0A285T6E5_9BACL</name>
<organism evidence="1 2">
    <name type="scientific">Ureibacillus xyleni</name>
    <dbReference type="NCBI Taxonomy" id="614648"/>
    <lineage>
        <taxon>Bacteria</taxon>
        <taxon>Bacillati</taxon>
        <taxon>Bacillota</taxon>
        <taxon>Bacilli</taxon>
        <taxon>Bacillales</taxon>
        <taxon>Caryophanaceae</taxon>
        <taxon>Ureibacillus</taxon>
    </lineage>
</organism>
<reference evidence="2" key="1">
    <citation type="submission" date="2017-08" db="EMBL/GenBank/DDBJ databases">
        <authorList>
            <person name="Varghese N."/>
            <person name="Submissions S."/>
        </authorList>
    </citation>
    <scope>NUCLEOTIDE SEQUENCE [LARGE SCALE GENOMIC DNA]</scope>
    <source>
        <strain evidence="2">JC22</strain>
    </source>
</reference>
<accession>A0A285T6E5</accession>
<dbReference type="AlphaFoldDB" id="A0A285T6E5"/>
<dbReference type="EMBL" id="OBMQ01000009">
    <property type="protein sequence ID" value="SOC16594.1"/>
    <property type="molecule type" value="Genomic_DNA"/>
</dbReference>
<evidence type="ECO:0000313" key="1">
    <source>
        <dbReference type="EMBL" id="SOC16594.1"/>
    </source>
</evidence>
<evidence type="ECO:0000313" key="2">
    <source>
        <dbReference type="Proteomes" id="UP000219636"/>
    </source>
</evidence>
<sequence>MILRTLTEAELAFETYFTYGSKYNGTFTQITGSRNPSISTSLQRMGMQLQFLGALYPRTTDANRKQRVIKEINLILSILNISGLLNKSKLTYGNVFGDPGYGMILLGFALIKKSSTYNALNLTSKGIVDTNAKNFFDYLGAHLFQFCIKEVNTDTAPYKYGGLYAVPKFALNSPALVAGALGVYSDLVSKSSPHRSAIVTFSNTVVGRYGYSNNSRTFIPIGGKNTVRKPFGSSGYNAYTGMGLALAAHGHTGTRDLKKPSNGGNYLTQAKQIAAYYTSVLNSGQAHQLHEPFDFAGAASTITSINTVKARLVAENTGTSPSLVTSDASVSSATELLNHKQPSAYLYNLTWLGDTTFLAALDKRVVASGEAKSLVGVSAMRACMNVMTPAEKNTAAANRILSGFAGLLERGITTITDGK</sequence>
<dbReference type="Proteomes" id="UP000219636">
    <property type="component" value="Unassembled WGS sequence"/>
</dbReference>
<gene>
    <name evidence="1" type="ORF">SAMN05880501_10936</name>
</gene>
<dbReference type="OrthoDB" id="2735668at2"/>
<proteinExistence type="predicted"/>
<dbReference type="RefSeq" id="WP_097074114.1">
    <property type="nucleotide sequence ID" value="NZ_OBMQ01000009.1"/>
</dbReference>
<keyword evidence="2" id="KW-1185">Reference proteome</keyword>
<protein>
    <submittedName>
        <fullName evidence="1">Uncharacterized protein</fullName>
    </submittedName>
</protein>